<dbReference type="InterPro" id="IPR036770">
    <property type="entry name" value="Ankyrin_rpt-contain_sf"/>
</dbReference>
<dbReference type="SMART" id="SM00248">
    <property type="entry name" value="ANK"/>
    <property type="match status" value="3"/>
</dbReference>
<dbReference type="SUPFAM" id="SSF48403">
    <property type="entry name" value="Ankyrin repeat"/>
    <property type="match status" value="1"/>
</dbReference>
<dbReference type="Proteomes" id="UP000271241">
    <property type="component" value="Unassembled WGS sequence"/>
</dbReference>
<dbReference type="InterPro" id="IPR002110">
    <property type="entry name" value="Ankyrin_rpt"/>
</dbReference>
<dbReference type="Pfam" id="PF12796">
    <property type="entry name" value="Ank_2"/>
    <property type="match status" value="1"/>
</dbReference>
<dbReference type="EMBL" id="KZ992682">
    <property type="protein sequence ID" value="RKP07713.1"/>
    <property type="molecule type" value="Genomic_DNA"/>
</dbReference>
<feature type="repeat" description="ANK" evidence="3">
    <location>
        <begin position="117"/>
        <end position="149"/>
    </location>
</feature>
<keyword evidence="1" id="KW-0677">Repeat</keyword>
<evidence type="ECO:0000256" key="4">
    <source>
        <dbReference type="SAM" id="MobiDB-lite"/>
    </source>
</evidence>
<dbReference type="Gene3D" id="1.25.40.20">
    <property type="entry name" value="Ankyrin repeat-containing domain"/>
    <property type="match status" value="2"/>
</dbReference>
<keyword evidence="6" id="KW-1185">Reference proteome</keyword>
<gene>
    <name evidence="5" type="ORF">THASP1DRAFT_24186</name>
</gene>
<dbReference type="PANTHER" id="PTHR24171">
    <property type="entry name" value="ANKYRIN REPEAT DOMAIN-CONTAINING PROTEIN 39-RELATED"/>
    <property type="match status" value="1"/>
</dbReference>
<feature type="repeat" description="ANK" evidence="3">
    <location>
        <begin position="152"/>
        <end position="184"/>
    </location>
</feature>
<proteinExistence type="predicted"/>
<accession>A0A4P9XNZ7</accession>
<dbReference type="OrthoDB" id="4772757at2759"/>
<feature type="repeat" description="ANK" evidence="3">
    <location>
        <begin position="48"/>
        <end position="80"/>
    </location>
</feature>
<keyword evidence="2 3" id="KW-0040">ANK repeat</keyword>
<dbReference type="Pfam" id="PF00023">
    <property type="entry name" value="Ank"/>
    <property type="match status" value="1"/>
</dbReference>
<feature type="non-terminal residue" evidence="5">
    <location>
        <position position="262"/>
    </location>
</feature>
<evidence type="ECO:0000256" key="1">
    <source>
        <dbReference type="ARBA" id="ARBA00022737"/>
    </source>
</evidence>
<feature type="compositionally biased region" description="Low complexity" evidence="4">
    <location>
        <begin position="219"/>
        <end position="232"/>
    </location>
</feature>
<evidence type="ECO:0000256" key="3">
    <source>
        <dbReference type="PROSITE-ProRule" id="PRU00023"/>
    </source>
</evidence>
<evidence type="ECO:0000313" key="5">
    <source>
        <dbReference type="EMBL" id="RKP07713.1"/>
    </source>
</evidence>
<protein>
    <submittedName>
        <fullName evidence="5">Ankyrin repeat-containing domain protein</fullName>
    </submittedName>
</protein>
<evidence type="ECO:0000256" key="2">
    <source>
        <dbReference type="ARBA" id="ARBA00023043"/>
    </source>
</evidence>
<dbReference type="PROSITE" id="PS50297">
    <property type="entry name" value="ANK_REP_REGION"/>
    <property type="match status" value="3"/>
</dbReference>
<name>A0A4P9XNZ7_9FUNG</name>
<reference evidence="6" key="1">
    <citation type="journal article" date="2018" name="Nat. Microbiol.">
        <title>Leveraging single-cell genomics to expand the fungal tree of life.</title>
        <authorList>
            <person name="Ahrendt S.R."/>
            <person name="Quandt C.A."/>
            <person name="Ciobanu D."/>
            <person name="Clum A."/>
            <person name="Salamov A."/>
            <person name="Andreopoulos B."/>
            <person name="Cheng J.F."/>
            <person name="Woyke T."/>
            <person name="Pelin A."/>
            <person name="Henrissat B."/>
            <person name="Reynolds N.K."/>
            <person name="Benny G.L."/>
            <person name="Smith M.E."/>
            <person name="James T.Y."/>
            <person name="Grigoriev I.V."/>
        </authorList>
    </citation>
    <scope>NUCLEOTIDE SEQUENCE [LARGE SCALE GENOMIC DNA]</scope>
    <source>
        <strain evidence="6">RSA 1356</strain>
    </source>
</reference>
<dbReference type="AlphaFoldDB" id="A0A4P9XNZ7"/>
<dbReference type="PANTHER" id="PTHR24171:SF10">
    <property type="entry name" value="ANKYRIN REPEAT DOMAIN-CONTAINING PROTEIN 29-LIKE"/>
    <property type="match status" value="1"/>
</dbReference>
<dbReference type="STRING" id="78915.A0A4P9XNZ7"/>
<sequence>MALRDLLSQTTTTILEALAPGWTAAHTPSTFFAGAADHAGLVTAPEAYAARPLHIAVLAGHVPAVQMLLKAGADVNALDGLARSVFHCAIFGLDTLECTPENPLALATLEQSSPAAMGLTPLGLAARLGKLRTVELLLTVGPGVQVDGRDAQQRTALMSAVCSGKLEVVHALLRHGASVLAEDADGCNVVQLARASGSPELLGLCVEAEQRERASHNTSSNSNSNSSSNNSSGLRDARVAATVPTSRLRLAPILPAALQLPT</sequence>
<dbReference type="PROSITE" id="PS50088">
    <property type="entry name" value="ANK_REPEAT"/>
    <property type="match status" value="3"/>
</dbReference>
<evidence type="ECO:0000313" key="6">
    <source>
        <dbReference type="Proteomes" id="UP000271241"/>
    </source>
</evidence>
<organism evidence="5 6">
    <name type="scientific">Thamnocephalis sphaerospora</name>
    <dbReference type="NCBI Taxonomy" id="78915"/>
    <lineage>
        <taxon>Eukaryota</taxon>
        <taxon>Fungi</taxon>
        <taxon>Fungi incertae sedis</taxon>
        <taxon>Zoopagomycota</taxon>
        <taxon>Zoopagomycotina</taxon>
        <taxon>Zoopagomycetes</taxon>
        <taxon>Zoopagales</taxon>
        <taxon>Sigmoideomycetaceae</taxon>
        <taxon>Thamnocephalis</taxon>
    </lineage>
</organism>
<feature type="region of interest" description="Disordered" evidence="4">
    <location>
        <begin position="212"/>
        <end position="238"/>
    </location>
</feature>